<name>A0A1Y1YCK5_9FUNG</name>
<dbReference type="AlphaFoldDB" id="A0A1Y1YCK5"/>
<keyword evidence="2" id="KW-1185">Reference proteome</keyword>
<sequence>MSVYSAGRALLKLAPRLSECVAELGSCCEPWYGYWFDRLWEKLLRPWRILLEWLS</sequence>
<dbReference type="Proteomes" id="UP000193498">
    <property type="component" value="Unassembled WGS sequence"/>
</dbReference>
<accession>A0A1Y1YCK5</accession>
<protein>
    <submittedName>
        <fullName evidence="1">Uncharacterized protein</fullName>
    </submittedName>
</protein>
<organism evidence="1 2">
    <name type="scientific">Basidiobolus meristosporus CBS 931.73</name>
    <dbReference type="NCBI Taxonomy" id="1314790"/>
    <lineage>
        <taxon>Eukaryota</taxon>
        <taxon>Fungi</taxon>
        <taxon>Fungi incertae sedis</taxon>
        <taxon>Zoopagomycota</taxon>
        <taxon>Entomophthoromycotina</taxon>
        <taxon>Basidiobolomycetes</taxon>
        <taxon>Basidiobolales</taxon>
        <taxon>Basidiobolaceae</taxon>
        <taxon>Basidiobolus</taxon>
    </lineage>
</organism>
<proteinExistence type="predicted"/>
<evidence type="ECO:0000313" key="2">
    <source>
        <dbReference type="Proteomes" id="UP000193498"/>
    </source>
</evidence>
<dbReference type="EMBL" id="MCFE01000179">
    <property type="protein sequence ID" value="ORX95344.1"/>
    <property type="molecule type" value="Genomic_DNA"/>
</dbReference>
<evidence type="ECO:0000313" key="1">
    <source>
        <dbReference type="EMBL" id="ORX95344.1"/>
    </source>
</evidence>
<gene>
    <name evidence="1" type="ORF">K493DRAFT_315051</name>
</gene>
<dbReference type="InParanoid" id="A0A1Y1YCK5"/>
<comment type="caution">
    <text evidence="1">The sequence shown here is derived from an EMBL/GenBank/DDBJ whole genome shotgun (WGS) entry which is preliminary data.</text>
</comment>
<reference evidence="1 2" key="1">
    <citation type="submission" date="2016-07" db="EMBL/GenBank/DDBJ databases">
        <title>Pervasive Adenine N6-methylation of Active Genes in Fungi.</title>
        <authorList>
            <consortium name="DOE Joint Genome Institute"/>
            <person name="Mondo S.J."/>
            <person name="Dannebaum R.O."/>
            <person name="Kuo R.C."/>
            <person name="Labutti K."/>
            <person name="Haridas S."/>
            <person name="Kuo A."/>
            <person name="Salamov A."/>
            <person name="Ahrendt S.R."/>
            <person name="Lipzen A."/>
            <person name="Sullivan W."/>
            <person name="Andreopoulos W.B."/>
            <person name="Clum A."/>
            <person name="Lindquist E."/>
            <person name="Daum C."/>
            <person name="Ramamoorthy G.K."/>
            <person name="Gryganskyi A."/>
            <person name="Culley D."/>
            <person name="Magnuson J.K."/>
            <person name="James T.Y."/>
            <person name="O'Malley M.A."/>
            <person name="Stajich J.E."/>
            <person name="Spatafora J.W."/>
            <person name="Visel A."/>
            <person name="Grigoriev I.V."/>
        </authorList>
    </citation>
    <scope>NUCLEOTIDE SEQUENCE [LARGE SCALE GENOMIC DNA]</scope>
    <source>
        <strain evidence="1 2">CBS 931.73</strain>
    </source>
</reference>